<feature type="domain" description="PhoU" evidence="7">
    <location>
        <begin position="357"/>
        <end position="442"/>
    </location>
</feature>
<feature type="transmembrane region" description="Helical" evidence="6">
    <location>
        <begin position="298"/>
        <end position="315"/>
    </location>
</feature>
<gene>
    <name evidence="8" type="ORF">WMO24_07865</name>
</gene>
<dbReference type="Proteomes" id="UP001477672">
    <property type="component" value="Unassembled WGS sequence"/>
</dbReference>
<dbReference type="Pfam" id="PF01895">
    <property type="entry name" value="PhoU"/>
    <property type="match status" value="2"/>
</dbReference>
<dbReference type="InterPro" id="IPR038078">
    <property type="entry name" value="PhoU-like_sf"/>
</dbReference>
<keyword evidence="5 6" id="KW-0472">Membrane</keyword>
<dbReference type="InterPro" id="IPR026022">
    <property type="entry name" value="PhoU_dom"/>
</dbReference>
<accession>A0ABV1GET8</accession>
<evidence type="ECO:0000256" key="6">
    <source>
        <dbReference type="SAM" id="Phobius"/>
    </source>
</evidence>
<evidence type="ECO:0000313" key="8">
    <source>
        <dbReference type="EMBL" id="MEQ2520344.1"/>
    </source>
</evidence>
<feature type="transmembrane region" description="Helical" evidence="6">
    <location>
        <begin position="49"/>
        <end position="74"/>
    </location>
</feature>
<feature type="transmembrane region" description="Helical" evidence="6">
    <location>
        <begin position="149"/>
        <end position="166"/>
    </location>
</feature>
<comment type="subcellular location">
    <subcellularLocation>
        <location evidence="1">Cell membrane</location>
        <topology evidence="1">Multi-pass membrane protein</topology>
    </subcellularLocation>
</comment>
<dbReference type="SUPFAM" id="SSF109755">
    <property type="entry name" value="PhoU-like"/>
    <property type="match status" value="1"/>
</dbReference>
<name>A0ABV1GET8_9FIRM</name>
<comment type="caution">
    <text evidence="8">The sequence shown here is derived from an EMBL/GenBank/DDBJ whole genome shotgun (WGS) entry which is preliminary data.</text>
</comment>
<dbReference type="EMBL" id="JBBMFA010000085">
    <property type="protein sequence ID" value="MEQ2520344.1"/>
    <property type="molecule type" value="Genomic_DNA"/>
</dbReference>
<sequence>MTVFDVINLAGGIALFLYGMSIMGSGLEKIAGGKMESILQKLTASTIRAVLLGALITGIIQSSAGTTVIVIGLVNSGIMQLSQGIGIIMGANIGTTVTGQLIRLSEMSGGSTWMEFCKPDTFAPLVAFAGAILYVFIKAPKKRNIGQIMMGFGLLFTGMGIMTSSVEPLRDSPLFIQLFTSLQNPILGVLAGMLVTIAIQSSSASVGILQALSSTGVVTWGSAIPIILGQNIGTCSTPLIASVGASKAAKRSAVVHLYFNVIGSLVFLVVIYGLKALFQFTWWDEPIGMGDIANFHTLFNVVVTVMFIPFVRLLAKLAEMTIPDSAGEKTEVEIPVLDERLITSPAVAIQQAKSAVETMARNAQLNYAAAIPVLYSHDSETLNLIHQRENIIDQLEVAISNYLVKITDKELSENESHAVSELLNFIVEYERIGDYAINVCERSGEMFDKELSFTDKAKAELAVVDKALQEIQDITLRAFEQSDATVAEQVEPLEETIDLMIETMRSRHIQRLKTGECQIDGGTIYLEILTNLERISDHCSNIAARIVGSEADVGNFDAHAFRRNMHDGFVPNFNEMLAKYKEKYYEPLCEM</sequence>
<evidence type="ECO:0000256" key="3">
    <source>
        <dbReference type="ARBA" id="ARBA00022692"/>
    </source>
</evidence>
<evidence type="ECO:0000259" key="7">
    <source>
        <dbReference type="Pfam" id="PF01895"/>
    </source>
</evidence>
<organism evidence="8 9">
    <name type="scientific">Ruthenibacterium intestinale</name>
    <dbReference type="NCBI Taxonomy" id="3133163"/>
    <lineage>
        <taxon>Bacteria</taxon>
        <taxon>Bacillati</taxon>
        <taxon>Bacillota</taxon>
        <taxon>Clostridia</taxon>
        <taxon>Eubacteriales</taxon>
        <taxon>Oscillospiraceae</taxon>
        <taxon>Ruthenibacterium</taxon>
    </lineage>
</organism>
<evidence type="ECO:0000256" key="5">
    <source>
        <dbReference type="ARBA" id="ARBA00023136"/>
    </source>
</evidence>
<keyword evidence="3 6" id="KW-0812">Transmembrane</keyword>
<dbReference type="Pfam" id="PF02690">
    <property type="entry name" value="Na_Pi_cotrans"/>
    <property type="match status" value="2"/>
</dbReference>
<reference evidence="8 9" key="1">
    <citation type="submission" date="2024-03" db="EMBL/GenBank/DDBJ databases">
        <title>Human intestinal bacterial collection.</title>
        <authorList>
            <person name="Pauvert C."/>
            <person name="Hitch T.C.A."/>
            <person name="Clavel T."/>
        </authorList>
    </citation>
    <scope>NUCLEOTIDE SEQUENCE [LARGE SCALE GENOMIC DNA]</scope>
    <source>
        <strain evidence="8 9">CLA-JM-H11</strain>
    </source>
</reference>
<feature type="transmembrane region" description="Helical" evidence="6">
    <location>
        <begin position="121"/>
        <end position="137"/>
    </location>
</feature>
<dbReference type="InterPro" id="IPR003841">
    <property type="entry name" value="Na/Pi_transpt"/>
</dbReference>
<dbReference type="PANTHER" id="PTHR10010:SF46">
    <property type="entry name" value="SODIUM-DEPENDENT PHOSPHATE TRANSPORT PROTEIN 2B"/>
    <property type="match status" value="1"/>
</dbReference>
<protein>
    <submittedName>
        <fullName evidence="8">Na/Pi cotransporter family protein</fullName>
    </submittedName>
</protein>
<keyword evidence="2" id="KW-1003">Cell membrane</keyword>
<dbReference type="NCBIfam" id="TIGR00704">
    <property type="entry name" value="NaPi_cotrn_rel"/>
    <property type="match status" value="1"/>
</dbReference>
<dbReference type="PANTHER" id="PTHR10010">
    <property type="entry name" value="SOLUTE CARRIER FAMILY 34 SODIUM PHOSPHATE , MEMBER 2-RELATED"/>
    <property type="match status" value="1"/>
</dbReference>
<evidence type="ECO:0000256" key="1">
    <source>
        <dbReference type="ARBA" id="ARBA00004651"/>
    </source>
</evidence>
<proteinExistence type="predicted"/>
<dbReference type="InterPro" id="IPR004633">
    <property type="entry name" value="NaPi_cotrn-rel/YqeW-like"/>
</dbReference>
<evidence type="ECO:0000313" key="9">
    <source>
        <dbReference type="Proteomes" id="UP001477672"/>
    </source>
</evidence>
<dbReference type="RefSeq" id="WP_349215844.1">
    <property type="nucleotide sequence ID" value="NZ_JBBMFA010000085.1"/>
</dbReference>
<feature type="transmembrane region" description="Helical" evidence="6">
    <location>
        <begin position="257"/>
        <end position="278"/>
    </location>
</feature>
<evidence type="ECO:0000256" key="2">
    <source>
        <dbReference type="ARBA" id="ARBA00022475"/>
    </source>
</evidence>
<feature type="domain" description="PhoU" evidence="7">
    <location>
        <begin position="473"/>
        <end position="545"/>
    </location>
</feature>
<evidence type="ECO:0000256" key="4">
    <source>
        <dbReference type="ARBA" id="ARBA00022989"/>
    </source>
</evidence>
<keyword evidence="9" id="KW-1185">Reference proteome</keyword>
<feature type="transmembrane region" description="Helical" evidence="6">
    <location>
        <begin position="6"/>
        <end position="28"/>
    </location>
</feature>
<feature type="transmembrane region" description="Helical" evidence="6">
    <location>
        <begin position="186"/>
        <end position="209"/>
    </location>
</feature>
<dbReference type="NCBIfam" id="NF037997">
    <property type="entry name" value="Na_Pi_symport"/>
    <property type="match status" value="1"/>
</dbReference>
<dbReference type="Gene3D" id="1.20.58.220">
    <property type="entry name" value="Phosphate transport system protein phou homolog 2, domain 2"/>
    <property type="match status" value="1"/>
</dbReference>
<keyword evidence="4 6" id="KW-1133">Transmembrane helix</keyword>